<dbReference type="GO" id="GO:0005975">
    <property type="term" value="P:carbohydrate metabolic process"/>
    <property type="evidence" value="ECO:0007669"/>
    <property type="project" value="InterPro"/>
</dbReference>
<reference evidence="4" key="1">
    <citation type="journal article" date="2014" name="Front. Microbiol.">
        <title>High frequency of phylogenetically diverse reductive dehalogenase-homologous genes in deep subseafloor sedimentary metagenomes.</title>
        <authorList>
            <person name="Kawai M."/>
            <person name="Futagami T."/>
            <person name="Toyoda A."/>
            <person name="Takaki Y."/>
            <person name="Nishi S."/>
            <person name="Hori S."/>
            <person name="Arai W."/>
            <person name="Tsubouchi T."/>
            <person name="Morono Y."/>
            <person name="Uchiyama I."/>
            <person name="Ito T."/>
            <person name="Fujiyama A."/>
            <person name="Inagaki F."/>
            <person name="Takami H."/>
        </authorList>
    </citation>
    <scope>NUCLEOTIDE SEQUENCE</scope>
    <source>
        <strain evidence="4">Expedition CK06-06</strain>
    </source>
</reference>
<dbReference type="EMBL" id="BARW01037587">
    <property type="protein sequence ID" value="GAJ24992.1"/>
    <property type="molecule type" value="Genomic_DNA"/>
</dbReference>
<dbReference type="AlphaFoldDB" id="X1VUQ8"/>
<evidence type="ECO:0000256" key="1">
    <source>
        <dbReference type="ARBA" id="ARBA00022801"/>
    </source>
</evidence>
<name>X1VUQ8_9ZZZZ</name>
<evidence type="ECO:0000256" key="3">
    <source>
        <dbReference type="SAM" id="Phobius"/>
    </source>
</evidence>
<keyword evidence="3" id="KW-1133">Transmembrane helix</keyword>
<organism evidence="4">
    <name type="scientific">marine sediment metagenome</name>
    <dbReference type="NCBI Taxonomy" id="412755"/>
    <lineage>
        <taxon>unclassified sequences</taxon>
        <taxon>metagenomes</taxon>
        <taxon>ecological metagenomes</taxon>
    </lineage>
</organism>
<keyword evidence="3" id="KW-0812">Transmembrane</keyword>
<sequence length="91" mass="10516">MGKDEIALGCLAGLFLSFLPLWRSGEKRGLTFWDFAKEHTVFAGNRQWVRLRDKNTDDDIWVELTNEPRNKLGYTDWGEKHKGGLIAHLDI</sequence>
<evidence type="ECO:0000313" key="4">
    <source>
        <dbReference type="EMBL" id="GAJ24992.1"/>
    </source>
</evidence>
<keyword evidence="1" id="KW-0378">Hydrolase</keyword>
<keyword evidence="2" id="KW-0326">Glycosidase</keyword>
<dbReference type="InterPro" id="IPR018087">
    <property type="entry name" value="Glyco_hydro_5_CS"/>
</dbReference>
<keyword evidence="3" id="KW-0472">Membrane</keyword>
<dbReference type="GO" id="GO:0004553">
    <property type="term" value="F:hydrolase activity, hydrolyzing O-glycosyl compounds"/>
    <property type="evidence" value="ECO:0007669"/>
    <property type="project" value="InterPro"/>
</dbReference>
<gene>
    <name evidence="4" type="ORF">S12H4_57982</name>
</gene>
<accession>X1VUQ8</accession>
<evidence type="ECO:0000256" key="2">
    <source>
        <dbReference type="ARBA" id="ARBA00023295"/>
    </source>
</evidence>
<comment type="caution">
    <text evidence="4">The sequence shown here is derived from an EMBL/GenBank/DDBJ whole genome shotgun (WGS) entry which is preliminary data.</text>
</comment>
<feature type="transmembrane region" description="Helical" evidence="3">
    <location>
        <begin position="6"/>
        <end position="22"/>
    </location>
</feature>
<dbReference type="PROSITE" id="PS00659">
    <property type="entry name" value="GLYCOSYL_HYDROL_F5"/>
    <property type="match status" value="1"/>
</dbReference>
<proteinExistence type="predicted"/>
<protein>
    <submittedName>
        <fullName evidence="4">Uncharacterized protein</fullName>
    </submittedName>
</protein>